<comment type="caution">
    <text evidence="2">The sequence shown here is derived from an EMBL/GenBank/DDBJ whole genome shotgun (WGS) entry which is preliminary data.</text>
</comment>
<name>A0ABQ5J136_9ASTR</name>
<evidence type="ECO:0000313" key="3">
    <source>
        <dbReference type="Proteomes" id="UP001151760"/>
    </source>
</evidence>
<gene>
    <name evidence="2" type="ORF">Tco_1121334</name>
</gene>
<proteinExistence type="predicted"/>
<feature type="region of interest" description="Disordered" evidence="1">
    <location>
        <begin position="488"/>
        <end position="525"/>
    </location>
</feature>
<protein>
    <submittedName>
        <fullName evidence="2">Uncharacterized protein</fullName>
    </submittedName>
</protein>
<accession>A0ABQ5J136</accession>
<reference evidence="2" key="1">
    <citation type="journal article" date="2022" name="Int. J. Mol. Sci.">
        <title>Draft Genome of Tanacetum Coccineum: Genomic Comparison of Closely Related Tanacetum-Family Plants.</title>
        <authorList>
            <person name="Yamashiro T."/>
            <person name="Shiraishi A."/>
            <person name="Nakayama K."/>
            <person name="Satake H."/>
        </authorList>
    </citation>
    <scope>NUCLEOTIDE SEQUENCE</scope>
</reference>
<reference evidence="2" key="2">
    <citation type="submission" date="2022-01" db="EMBL/GenBank/DDBJ databases">
        <authorList>
            <person name="Yamashiro T."/>
            <person name="Shiraishi A."/>
            <person name="Satake H."/>
            <person name="Nakayama K."/>
        </authorList>
    </citation>
    <scope>NUCLEOTIDE SEQUENCE</scope>
</reference>
<sequence length="602" mass="67911">MHHSHKLPKTVTALKLPVIVNGDAPIIASVSTEGPIPPKTAEQKLARKHELKAKSTLLLAIPDEHLLKFHGIKDAKTLWEAIKTRFQKLISQLEIHGEVISQEDANLKLLRSQPLSWNNIALIMRNKSDLDTMGMDDLYNNMKVYKAEIKSQSSSSSNSQNVAFVILSKTKQDGSQMAGGPCYQRVKRFLKDRRISELQSKKLLALIRQAKTGPTRLALKSNLSQFIQFIKFKLRGLESSEARIVVHQKNKAVYEEDIAFLKYDVKVNNVTTAGTKAIVSVVLGHEKNVVKSSACWIWRPTGKVIDHISKDSGSYMPKRFDYVDPQGTPRSDQGIFDSGCSRFQVSLKRLYICHAVKRIPLEYLIAHIEQLLPSPTTYQRKTKTQTRRKTTKDTKLPQTSVPQDLEADGVVHKEGVTVWKGISLLLLLRCSIGQWLSQVPRHHGGAPAQTRSERVLEQPIEPPLSECHTSRSGEGRMEHQFELMANIPLTPHDSPLPGGYTPGSDEEKEGCSSCGDPQTKEKSQGIRKIKEVKYLTTKKEEIQTVHTLFMDGTPMEINMLVEKKYPLIKELLEKMLNLQLEAEEESTMAFELIKFIKSMLEE</sequence>
<organism evidence="2 3">
    <name type="scientific">Tanacetum coccineum</name>
    <dbReference type="NCBI Taxonomy" id="301880"/>
    <lineage>
        <taxon>Eukaryota</taxon>
        <taxon>Viridiplantae</taxon>
        <taxon>Streptophyta</taxon>
        <taxon>Embryophyta</taxon>
        <taxon>Tracheophyta</taxon>
        <taxon>Spermatophyta</taxon>
        <taxon>Magnoliopsida</taxon>
        <taxon>eudicotyledons</taxon>
        <taxon>Gunneridae</taxon>
        <taxon>Pentapetalae</taxon>
        <taxon>asterids</taxon>
        <taxon>campanulids</taxon>
        <taxon>Asterales</taxon>
        <taxon>Asteraceae</taxon>
        <taxon>Asteroideae</taxon>
        <taxon>Anthemideae</taxon>
        <taxon>Anthemidinae</taxon>
        <taxon>Tanacetum</taxon>
    </lineage>
</organism>
<keyword evidence="3" id="KW-1185">Reference proteome</keyword>
<dbReference type="Proteomes" id="UP001151760">
    <property type="component" value="Unassembled WGS sequence"/>
</dbReference>
<evidence type="ECO:0000256" key="1">
    <source>
        <dbReference type="SAM" id="MobiDB-lite"/>
    </source>
</evidence>
<evidence type="ECO:0000313" key="2">
    <source>
        <dbReference type="EMBL" id="GJU04904.1"/>
    </source>
</evidence>
<dbReference type="EMBL" id="BQNB010021295">
    <property type="protein sequence ID" value="GJU04904.1"/>
    <property type="molecule type" value="Genomic_DNA"/>
</dbReference>